<dbReference type="InterPro" id="IPR005467">
    <property type="entry name" value="His_kinase_dom"/>
</dbReference>
<feature type="domain" description="Histidine kinase" evidence="13">
    <location>
        <begin position="271"/>
        <end position="482"/>
    </location>
</feature>
<organism evidence="15 16">
    <name type="scientific">Streptomyces buecherae</name>
    <dbReference type="NCBI Taxonomy" id="2763006"/>
    <lineage>
        <taxon>Bacteria</taxon>
        <taxon>Bacillati</taxon>
        <taxon>Actinomycetota</taxon>
        <taxon>Actinomycetes</taxon>
        <taxon>Kitasatosporales</taxon>
        <taxon>Streptomycetaceae</taxon>
        <taxon>Streptomyces</taxon>
    </lineage>
</organism>
<dbReference type="InterPro" id="IPR003594">
    <property type="entry name" value="HATPase_dom"/>
</dbReference>
<dbReference type="SUPFAM" id="SSF55874">
    <property type="entry name" value="ATPase domain of HSP90 chaperone/DNA topoisomerase II/histidine kinase"/>
    <property type="match status" value="1"/>
</dbReference>
<reference evidence="15 16" key="1">
    <citation type="submission" date="2020-06" db="EMBL/GenBank/DDBJ databases">
        <title>Genome mining for natural products.</title>
        <authorList>
            <person name="Zhang B."/>
            <person name="Shi J."/>
            <person name="Ge H."/>
        </authorList>
    </citation>
    <scope>NUCLEOTIDE SEQUENCE [LARGE SCALE GENOMIC DNA]</scope>
    <source>
        <strain evidence="15 16">NA00687</strain>
    </source>
</reference>
<dbReference type="CDD" id="cd00075">
    <property type="entry name" value="HATPase"/>
    <property type="match status" value="1"/>
</dbReference>
<evidence type="ECO:0000256" key="8">
    <source>
        <dbReference type="ARBA" id="ARBA00022989"/>
    </source>
</evidence>
<dbReference type="FunFam" id="1.10.287.130:FF:000010">
    <property type="entry name" value="Two-component sensor histidine kinase"/>
    <property type="match status" value="1"/>
</dbReference>
<comment type="catalytic activity">
    <reaction evidence="1">
        <text>ATP + protein L-histidine = ADP + protein N-phospho-L-histidine.</text>
        <dbReference type="EC" id="2.7.13.3"/>
    </reaction>
</comment>
<evidence type="ECO:0000313" key="15">
    <source>
        <dbReference type="EMBL" id="QKW54396.1"/>
    </source>
</evidence>
<dbReference type="Pfam" id="PF00512">
    <property type="entry name" value="HisKA"/>
    <property type="match status" value="1"/>
</dbReference>
<feature type="region of interest" description="Disordered" evidence="11">
    <location>
        <begin position="526"/>
        <end position="562"/>
    </location>
</feature>
<proteinExistence type="predicted"/>
<feature type="compositionally biased region" description="Basic and acidic residues" evidence="11">
    <location>
        <begin position="526"/>
        <end position="538"/>
    </location>
</feature>
<evidence type="ECO:0000259" key="14">
    <source>
        <dbReference type="PROSITE" id="PS50885"/>
    </source>
</evidence>
<dbReference type="InterPro" id="IPR003660">
    <property type="entry name" value="HAMP_dom"/>
</dbReference>
<dbReference type="PROSITE" id="PS50109">
    <property type="entry name" value="HIS_KIN"/>
    <property type="match status" value="1"/>
</dbReference>
<dbReference type="GO" id="GO:0005886">
    <property type="term" value="C:plasma membrane"/>
    <property type="evidence" value="ECO:0007669"/>
    <property type="project" value="UniProtKB-SubCell"/>
</dbReference>
<evidence type="ECO:0000256" key="11">
    <source>
        <dbReference type="SAM" id="MobiDB-lite"/>
    </source>
</evidence>
<keyword evidence="4" id="KW-0597">Phosphoprotein</keyword>
<comment type="subcellular location">
    <subcellularLocation>
        <location evidence="2">Cell membrane</location>
    </subcellularLocation>
</comment>
<feature type="transmembrane region" description="Helical" evidence="12">
    <location>
        <begin position="187"/>
        <end position="207"/>
    </location>
</feature>
<evidence type="ECO:0000256" key="5">
    <source>
        <dbReference type="ARBA" id="ARBA00022679"/>
    </source>
</evidence>
<evidence type="ECO:0000256" key="1">
    <source>
        <dbReference type="ARBA" id="ARBA00000085"/>
    </source>
</evidence>
<dbReference type="SUPFAM" id="SSF158472">
    <property type="entry name" value="HAMP domain-like"/>
    <property type="match status" value="1"/>
</dbReference>
<gene>
    <name evidence="15" type="ORF">HUT08_10065</name>
</gene>
<dbReference type="InterPro" id="IPR036097">
    <property type="entry name" value="HisK_dim/P_sf"/>
</dbReference>
<evidence type="ECO:0000256" key="12">
    <source>
        <dbReference type="SAM" id="Phobius"/>
    </source>
</evidence>
<dbReference type="SMART" id="SM00304">
    <property type="entry name" value="HAMP"/>
    <property type="match status" value="1"/>
</dbReference>
<name>A0A7H8NJ81_9ACTN</name>
<dbReference type="Pfam" id="PF02518">
    <property type="entry name" value="HATPase_c"/>
    <property type="match status" value="1"/>
</dbReference>
<dbReference type="Pfam" id="PF00672">
    <property type="entry name" value="HAMP"/>
    <property type="match status" value="1"/>
</dbReference>
<dbReference type="Gene3D" id="6.10.340.10">
    <property type="match status" value="1"/>
</dbReference>
<evidence type="ECO:0000256" key="10">
    <source>
        <dbReference type="ARBA" id="ARBA00023136"/>
    </source>
</evidence>
<protein>
    <recommendedName>
        <fullName evidence="3">histidine kinase</fullName>
        <ecNumber evidence="3">2.7.13.3</ecNumber>
    </recommendedName>
</protein>
<keyword evidence="16" id="KW-1185">Reference proteome</keyword>
<evidence type="ECO:0000256" key="7">
    <source>
        <dbReference type="ARBA" id="ARBA00022777"/>
    </source>
</evidence>
<evidence type="ECO:0000256" key="3">
    <source>
        <dbReference type="ARBA" id="ARBA00012438"/>
    </source>
</evidence>
<dbReference type="EMBL" id="CP054929">
    <property type="protein sequence ID" value="QKW54396.1"/>
    <property type="molecule type" value="Genomic_DNA"/>
</dbReference>
<feature type="domain" description="HAMP" evidence="14">
    <location>
        <begin position="204"/>
        <end position="256"/>
    </location>
</feature>
<dbReference type="GO" id="GO:0000155">
    <property type="term" value="F:phosphorelay sensor kinase activity"/>
    <property type="evidence" value="ECO:0007669"/>
    <property type="project" value="InterPro"/>
</dbReference>
<dbReference type="InterPro" id="IPR003661">
    <property type="entry name" value="HisK_dim/P_dom"/>
</dbReference>
<dbReference type="SMART" id="SM00388">
    <property type="entry name" value="HisKA"/>
    <property type="match status" value="1"/>
</dbReference>
<keyword evidence="7 15" id="KW-0418">Kinase</keyword>
<evidence type="ECO:0000259" key="13">
    <source>
        <dbReference type="PROSITE" id="PS50109"/>
    </source>
</evidence>
<evidence type="ECO:0000313" key="16">
    <source>
        <dbReference type="Proteomes" id="UP000509303"/>
    </source>
</evidence>
<evidence type="ECO:0000256" key="9">
    <source>
        <dbReference type="ARBA" id="ARBA00023012"/>
    </source>
</evidence>
<feature type="compositionally biased region" description="Basic and acidic residues" evidence="11">
    <location>
        <begin position="550"/>
        <end position="562"/>
    </location>
</feature>
<sequence>MWGGGAKGRSRRLVGGLRTRLVVTFVLATLISAATATALAYRDARTAVLQRAQSAAVSDLRERATAVAADFDVPPDQRSLSRFAARVSEGIGSRPVVARYQDLVAVSDARAETAGRITAELRAAVRAGEQAQFQRVAWRGEPYLVVGMPVRYADGDRRSSGLEVFAIADLRAERDDTAALLDSVRAGIVPVVVLAALLALLAAGTVLRPVRKLGRATRGLAAGDLGSRVAVRGHDELADLARTFNETADALQASDAELREQEAKARRFVADVSHELRTPLAAMTMVATVLEEDADQLPPDVARAARTVGAETARLSRLVEDLMEISRFDAKAAHLNAAETDLAETVRATLALRGWTDRVHTRLDEGVRAVVDRRRVDVIVANLVGNALRHGAPPVIVTLATDGAADGEWVTLTVADHGPGLPPRARERVFDRFYKADAARTRGAADASGQGSGLGMAIALENARLHGGTIEVADAPDMAAGADTAAGADGVDGADGASMAAGVGRGAGVGGPPCGAVFTLRLPLRRTADAERTEETERTSGAGRTGSTERTGHAGSKEGAAE</sequence>
<dbReference type="SUPFAM" id="SSF47384">
    <property type="entry name" value="Homodimeric domain of signal transducing histidine kinase"/>
    <property type="match status" value="1"/>
</dbReference>
<dbReference type="SMART" id="SM00387">
    <property type="entry name" value="HATPase_c"/>
    <property type="match status" value="1"/>
</dbReference>
<feature type="compositionally biased region" description="Low complexity" evidence="11">
    <location>
        <begin position="539"/>
        <end position="549"/>
    </location>
</feature>
<dbReference type="InterPro" id="IPR036890">
    <property type="entry name" value="HATPase_C_sf"/>
</dbReference>
<dbReference type="Gene3D" id="1.10.287.130">
    <property type="match status" value="1"/>
</dbReference>
<dbReference type="PANTHER" id="PTHR45436:SF5">
    <property type="entry name" value="SENSOR HISTIDINE KINASE TRCS"/>
    <property type="match status" value="1"/>
</dbReference>
<dbReference type="PROSITE" id="PS50885">
    <property type="entry name" value="HAMP"/>
    <property type="match status" value="1"/>
</dbReference>
<dbReference type="AlphaFoldDB" id="A0A7H8NJ81"/>
<dbReference type="Proteomes" id="UP000509303">
    <property type="component" value="Chromosome"/>
</dbReference>
<dbReference type="InterPro" id="IPR004358">
    <property type="entry name" value="Sig_transdc_His_kin-like_C"/>
</dbReference>
<dbReference type="PANTHER" id="PTHR45436">
    <property type="entry name" value="SENSOR HISTIDINE KINASE YKOH"/>
    <property type="match status" value="1"/>
</dbReference>
<dbReference type="Gene3D" id="3.30.565.10">
    <property type="entry name" value="Histidine kinase-like ATPase, C-terminal domain"/>
    <property type="match status" value="1"/>
</dbReference>
<dbReference type="CDD" id="cd06225">
    <property type="entry name" value="HAMP"/>
    <property type="match status" value="1"/>
</dbReference>
<dbReference type="EC" id="2.7.13.3" evidence="3"/>
<dbReference type="CDD" id="cd00082">
    <property type="entry name" value="HisKA"/>
    <property type="match status" value="1"/>
</dbReference>
<keyword evidence="5" id="KW-0808">Transferase</keyword>
<evidence type="ECO:0000256" key="6">
    <source>
        <dbReference type="ARBA" id="ARBA00022692"/>
    </source>
</evidence>
<evidence type="ECO:0000256" key="2">
    <source>
        <dbReference type="ARBA" id="ARBA00004236"/>
    </source>
</evidence>
<dbReference type="PRINTS" id="PR00344">
    <property type="entry name" value="BCTRLSENSOR"/>
</dbReference>
<keyword evidence="9" id="KW-0902">Two-component regulatory system</keyword>
<evidence type="ECO:0000256" key="4">
    <source>
        <dbReference type="ARBA" id="ARBA00022553"/>
    </source>
</evidence>
<keyword evidence="8 12" id="KW-1133">Transmembrane helix</keyword>
<keyword evidence="6 12" id="KW-0812">Transmembrane</keyword>
<keyword evidence="10 12" id="KW-0472">Membrane</keyword>
<dbReference type="InterPro" id="IPR050428">
    <property type="entry name" value="TCS_sensor_his_kinase"/>
</dbReference>
<accession>A0A7H8NJ81</accession>